<feature type="binding site" evidence="11">
    <location>
        <position position="44"/>
    </location>
    <ligand>
        <name>Mg(2+)</name>
        <dbReference type="ChEBI" id="CHEBI:18420"/>
    </ligand>
</feature>
<dbReference type="InterPro" id="IPR027417">
    <property type="entry name" value="P-loop_NTPase"/>
</dbReference>
<dbReference type="CDD" id="cd00464">
    <property type="entry name" value="SK"/>
    <property type="match status" value="1"/>
</dbReference>
<evidence type="ECO:0000256" key="8">
    <source>
        <dbReference type="ARBA" id="ARBA00022840"/>
    </source>
</evidence>
<accession>A0A6P1ZG92</accession>
<keyword evidence="4 11" id="KW-0028">Amino-acid biosynthesis</keyword>
<feature type="binding site" evidence="11">
    <location>
        <position position="150"/>
    </location>
    <ligand>
        <name>ATP</name>
        <dbReference type="ChEBI" id="CHEBI:30616"/>
    </ligand>
</feature>
<dbReference type="InterPro" id="IPR000623">
    <property type="entry name" value="Shikimate_kinase/TSH1"/>
</dbReference>
<comment type="caution">
    <text evidence="12">The sequence shown here is derived from an EMBL/GenBank/DDBJ whole genome shotgun (WGS) entry which is preliminary data.</text>
</comment>
<evidence type="ECO:0000256" key="10">
    <source>
        <dbReference type="ARBA" id="ARBA00048567"/>
    </source>
</evidence>
<keyword evidence="7 11" id="KW-0418">Kinase</keyword>
<evidence type="ECO:0000256" key="4">
    <source>
        <dbReference type="ARBA" id="ARBA00022605"/>
    </source>
</evidence>
<keyword evidence="3 11" id="KW-0963">Cytoplasm</keyword>
<keyword evidence="11" id="KW-0460">Magnesium</keyword>
<dbReference type="OrthoDB" id="9800332at2"/>
<comment type="catalytic activity">
    <reaction evidence="10 11">
        <text>shikimate + ATP = 3-phosphoshikimate + ADP + H(+)</text>
        <dbReference type="Rhea" id="RHEA:13121"/>
        <dbReference type="ChEBI" id="CHEBI:15378"/>
        <dbReference type="ChEBI" id="CHEBI:30616"/>
        <dbReference type="ChEBI" id="CHEBI:36208"/>
        <dbReference type="ChEBI" id="CHEBI:145989"/>
        <dbReference type="ChEBI" id="CHEBI:456216"/>
        <dbReference type="EC" id="2.7.1.71"/>
    </reaction>
</comment>
<dbReference type="EC" id="2.7.1.71" evidence="2 11"/>
<comment type="subunit">
    <text evidence="11">Monomer.</text>
</comment>
<dbReference type="GO" id="GO:0000287">
    <property type="term" value="F:magnesium ion binding"/>
    <property type="evidence" value="ECO:0007669"/>
    <property type="project" value="UniProtKB-UniRule"/>
</dbReference>
<feature type="binding site" evidence="11">
    <location>
        <position position="109"/>
    </location>
    <ligand>
        <name>substrate</name>
    </ligand>
</feature>
<dbReference type="GO" id="GO:0008652">
    <property type="term" value="P:amino acid biosynthetic process"/>
    <property type="evidence" value="ECO:0007669"/>
    <property type="project" value="UniProtKB-KW"/>
</dbReference>
<dbReference type="PROSITE" id="PS01128">
    <property type="entry name" value="SHIKIMATE_KINASE"/>
    <property type="match status" value="1"/>
</dbReference>
<organism evidence="12 13">
    <name type="scientific">Oceanidesulfovibrio marinus</name>
    <dbReference type="NCBI Taxonomy" id="370038"/>
    <lineage>
        <taxon>Bacteria</taxon>
        <taxon>Pseudomonadati</taxon>
        <taxon>Thermodesulfobacteriota</taxon>
        <taxon>Desulfovibrionia</taxon>
        <taxon>Desulfovibrionales</taxon>
        <taxon>Desulfovibrionaceae</taxon>
        <taxon>Oceanidesulfovibrio</taxon>
    </lineage>
</organism>
<gene>
    <name evidence="11" type="primary">aroK</name>
    <name evidence="12" type="ORF">DQK91_14515</name>
</gene>
<protein>
    <recommendedName>
        <fullName evidence="2 11">Shikimate kinase</fullName>
        <shortName evidence="11">SK</shortName>
        <ecNumber evidence="2 11">2.7.1.71</ecNumber>
    </recommendedName>
</protein>
<comment type="caution">
    <text evidence="11">Lacks conserved residue(s) required for the propagation of feature annotation.</text>
</comment>
<dbReference type="EMBL" id="QMIF01000010">
    <property type="protein sequence ID" value="TVM32487.1"/>
    <property type="molecule type" value="Genomic_DNA"/>
</dbReference>
<reference evidence="12 13" key="1">
    <citation type="submission" date="2018-06" db="EMBL/GenBank/DDBJ databases">
        <title>Complete genome of Desulfovibrio marinus P48SEP.</title>
        <authorList>
            <person name="Crispim J.S."/>
            <person name="Vidigal P.M.P."/>
            <person name="Silva L.C.F."/>
            <person name="Araujo L.C."/>
            <person name="Laguardia C.N."/>
            <person name="Dias R.S."/>
            <person name="Sousa M.P."/>
            <person name="Paula S.O."/>
            <person name="Silva C."/>
        </authorList>
    </citation>
    <scope>NUCLEOTIDE SEQUENCE [LARGE SCALE GENOMIC DNA]</scope>
    <source>
        <strain evidence="12 13">P48SEP</strain>
    </source>
</reference>
<dbReference type="PANTHER" id="PTHR21087">
    <property type="entry name" value="SHIKIMATE KINASE"/>
    <property type="match status" value="1"/>
</dbReference>
<comment type="function">
    <text evidence="11">Catalyzes the specific phosphorylation of the 3-hydroxyl group of shikimic acid using ATP as a cosubstrate.</text>
</comment>
<dbReference type="SUPFAM" id="SSF52540">
    <property type="entry name" value="P-loop containing nucleoside triphosphate hydrolases"/>
    <property type="match status" value="1"/>
</dbReference>
<evidence type="ECO:0000256" key="2">
    <source>
        <dbReference type="ARBA" id="ARBA00012154"/>
    </source>
</evidence>
<dbReference type="NCBIfam" id="NF002988">
    <property type="entry name" value="PRK03731.1"/>
    <property type="match status" value="1"/>
</dbReference>
<sequence length="209" mass="22480">MNLEISQHAPLALRRCGAFLLLGIARTMLHERVFLIGLRASGKSSLGKLLAEHMSAAFVDADVVAVDCLSCPISDLVEREGWPAFRELETTILDEIATRPGPLVIATGGGVVLDPANRERMREAGIVVYIEASAEVLADRLCSDLQPGQRPSLTGCSPVEEVAQVLAERESLYKDTAHIVVNGEMPLDQLVADLAARLEADPQQEGVDS</sequence>
<dbReference type="GO" id="GO:0004765">
    <property type="term" value="F:shikimate kinase activity"/>
    <property type="evidence" value="ECO:0007669"/>
    <property type="project" value="UniProtKB-UniRule"/>
</dbReference>
<feature type="binding site" evidence="11">
    <location>
        <position position="62"/>
    </location>
    <ligand>
        <name>substrate</name>
    </ligand>
</feature>
<comment type="subcellular location">
    <subcellularLocation>
        <location evidence="11">Cytoplasm</location>
    </subcellularLocation>
</comment>
<dbReference type="Proteomes" id="UP000434052">
    <property type="component" value="Unassembled WGS sequence"/>
</dbReference>
<keyword evidence="11" id="KW-0479">Metal-binding</keyword>
<evidence type="ECO:0000256" key="5">
    <source>
        <dbReference type="ARBA" id="ARBA00022679"/>
    </source>
</evidence>
<comment type="cofactor">
    <cofactor evidence="11">
        <name>Mg(2+)</name>
        <dbReference type="ChEBI" id="CHEBI:18420"/>
    </cofactor>
    <text evidence="11">Binds 1 Mg(2+) ion per subunit.</text>
</comment>
<dbReference type="InterPro" id="IPR023000">
    <property type="entry name" value="Shikimate_kinase_CS"/>
</dbReference>
<evidence type="ECO:0000256" key="1">
    <source>
        <dbReference type="ARBA" id="ARBA00004842"/>
    </source>
</evidence>
<evidence type="ECO:0000256" key="11">
    <source>
        <dbReference type="HAMAP-Rule" id="MF_00109"/>
    </source>
</evidence>
<dbReference type="InterPro" id="IPR031322">
    <property type="entry name" value="Shikimate/glucono_kinase"/>
</dbReference>
<dbReference type="AlphaFoldDB" id="A0A6P1ZG92"/>
<evidence type="ECO:0000256" key="9">
    <source>
        <dbReference type="ARBA" id="ARBA00023141"/>
    </source>
</evidence>
<dbReference type="GO" id="GO:0005829">
    <property type="term" value="C:cytosol"/>
    <property type="evidence" value="ECO:0007669"/>
    <property type="project" value="TreeGrafter"/>
</dbReference>
<proteinExistence type="inferred from homology"/>
<evidence type="ECO:0000313" key="13">
    <source>
        <dbReference type="Proteomes" id="UP000434052"/>
    </source>
</evidence>
<dbReference type="GO" id="GO:0009423">
    <property type="term" value="P:chorismate biosynthetic process"/>
    <property type="evidence" value="ECO:0007669"/>
    <property type="project" value="UniProtKB-UniRule"/>
</dbReference>
<keyword evidence="9 11" id="KW-0057">Aromatic amino acid biosynthesis</keyword>
<dbReference type="UniPathway" id="UPA00053">
    <property type="reaction ID" value="UER00088"/>
</dbReference>
<feature type="binding site" evidence="11">
    <location>
        <position position="169"/>
    </location>
    <ligand>
        <name>substrate</name>
    </ligand>
</feature>
<comment type="similarity">
    <text evidence="11">Belongs to the shikimate kinase family.</text>
</comment>
<evidence type="ECO:0000313" key="12">
    <source>
        <dbReference type="EMBL" id="TVM32487.1"/>
    </source>
</evidence>
<dbReference type="PRINTS" id="PR01100">
    <property type="entry name" value="SHIKIMTKNASE"/>
</dbReference>
<feature type="binding site" evidence="11">
    <location>
        <position position="86"/>
    </location>
    <ligand>
        <name>substrate</name>
    </ligand>
</feature>
<evidence type="ECO:0000256" key="7">
    <source>
        <dbReference type="ARBA" id="ARBA00022777"/>
    </source>
</evidence>
<feature type="binding site" evidence="11">
    <location>
        <begin position="40"/>
        <end position="45"/>
    </location>
    <ligand>
        <name>ATP</name>
        <dbReference type="ChEBI" id="CHEBI:30616"/>
    </ligand>
</feature>
<dbReference type="Gene3D" id="3.40.50.300">
    <property type="entry name" value="P-loop containing nucleotide triphosphate hydrolases"/>
    <property type="match status" value="1"/>
</dbReference>
<dbReference type="GO" id="GO:0009073">
    <property type="term" value="P:aromatic amino acid family biosynthetic process"/>
    <property type="evidence" value="ECO:0007669"/>
    <property type="project" value="UniProtKB-KW"/>
</dbReference>
<keyword evidence="6 11" id="KW-0547">Nucleotide-binding</keyword>
<evidence type="ECO:0000256" key="6">
    <source>
        <dbReference type="ARBA" id="ARBA00022741"/>
    </source>
</evidence>
<name>A0A6P1ZG92_9BACT</name>
<dbReference type="GO" id="GO:0005524">
    <property type="term" value="F:ATP binding"/>
    <property type="evidence" value="ECO:0007669"/>
    <property type="project" value="UniProtKB-UniRule"/>
</dbReference>
<evidence type="ECO:0000256" key="3">
    <source>
        <dbReference type="ARBA" id="ARBA00022490"/>
    </source>
</evidence>
<dbReference type="Pfam" id="PF01202">
    <property type="entry name" value="SKI"/>
    <property type="match status" value="1"/>
</dbReference>
<keyword evidence="8 11" id="KW-0067">ATP-binding</keyword>
<keyword evidence="5 11" id="KW-0808">Transferase</keyword>
<dbReference type="HAMAP" id="MF_00109">
    <property type="entry name" value="Shikimate_kinase"/>
    <property type="match status" value="1"/>
</dbReference>
<dbReference type="PANTHER" id="PTHR21087:SF21">
    <property type="entry name" value="SHIKIMATE KINASE 2"/>
    <property type="match status" value="1"/>
</dbReference>
<comment type="pathway">
    <text evidence="1 11">Metabolic intermediate biosynthesis; chorismate biosynthesis; chorismate from D-erythrose 4-phosphate and phosphoenolpyruvate: step 5/7.</text>
</comment>